<evidence type="ECO:0000256" key="3">
    <source>
        <dbReference type="ARBA" id="ARBA00023004"/>
    </source>
</evidence>
<comment type="cofactor">
    <cofactor evidence="5">
        <name>[2Fe-2S] cluster</name>
        <dbReference type="ChEBI" id="CHEBI:190135"/>
    </cofactor>
</comment>
<evidence type="ECO:0000256" key="5">
    <source>
        <dbReference type="ARBA" id="ARBA00034078"/>
    </source>
</evidence>
<reference evidence="8" key="1">
    <citation type="submission" date="2020-05" db="EMBL/GenBank/DDBJ databases">
        <title>Fertoebacter nigrum gen. nov., sp. nov., a new member of the family Rhodobacteraceae.</title>
        <authorList>
            <person name="Szuroczki S."/>
            <person name="Abbaszade G."/>
            <person name="Buni D."/>
            <person name="Schumann P."/>
            <person name="Toth E."/>
        </authorList>
    </citation>
    <scope>NUCLEOTIDE SEQUENCE</scope>
    <source>
        <strain evidence="8">RG-N-1a</strain>
    </source>
</reference>
<keyword evidence="9" id="KW-1185">Reference proteome</keyword>
<name>A0A8X8GWX9_9RHOB</name>
<keyword evidence="1" id="KW-0001">2Fe-2S</keyword>
<evidence type="ECO:0000259" key="7">
    <source>
        <dbReference type="PROSITE" id="PS51296"/>
    </source>
</evidence>
<dbReference type="CDD" id="cd03528">
    <property type="entry name" value="Rieske_RO_ferredoxin"/>
    <property type="match status" value="1"/>
</dbReference>
<keyword evidence="3" id="KW-0408">Iron</keyword>
<evidence type="ECO:0000256" key="4">
    <source>
        <dbReference type="ARBA" id="ARBA00023014"/>
    </source>
</evidence>
<dbReference type="Proteomes" id="UP000484076">
    <property type="component" value="Unassembled WGS sequence"/>
</dbReference>
<evidence type="ECO:0000256" key="2">
    <source>
        <dbReference type="ARBA" id="ARBA00022723"/>
    </source>
</evidence>
<evidence type="ECO:0000313" key="9">
    <source>
        <dbReference type="Proteomes" id="UP000484076"/>
    </source>
</evidence>
<keyword evidence="2" id="KW-0479">Metal-binding</keyword>
<dbReference type="Gene3D" id="2.102.10.10">
    <property type="entry name" value="Rieske [2Fe-2S] iron-sulphur domain"/>
    <property type="match status" value="1"/>
</dbReference>
<protein>
    <submittedName>
        <fullName evidence="8">Non-heme iron oxygenase ferredoxin subunit</fullName>
    </submittedName>
</protein>
<evidence type="ECO:0000256" key="1">
    <source>
        <dbReference type="ARBA" id="ARBA00022714"/>
    </source>
</evidence>
<feature type="domain" description="Rieske" evidence="7">
    <location>
        <begin position="7"/>
        <end position="102"/>
    </location>
</feature>
<dbReference type="GO" id="GO:0051537">
    <property type="term" value="F:2 iron, 2 sulfur cluster binding"/>
    <property type="evidence" value="ECO:0007669"/>
    <property type="project" value="UniProtKB-KW"/>
</dbReference>
<keyword evidence="4" id="KW-0411">Iron-sulfur</keyword>
<dbReference type="InterPro" id="IPR036922">
    <property type="entry name" value="Rieske_2Fe-2S_sf"/>
</dbReference>
<comment type="similarity">
    <text evidence="6">Belongs to the bacterial ring-hydroxylating dioxygenase ferredoxin component family.</text>
</comment>
<evidence type="ECO:0000256" key="6">
    <source>
        <dbReference type="ARBA" id="ARBA00038001"/>
    </source>
</evidence>
<dbReference type="InterPro" id="IPR017941">
    <property type="entry name" value="Rieske_2Fe-2S"/>
</dbReference>
<comment type="caution">
    <text evidence="8">The sequence shown here is derived from an EMBL/GenBank/DDBJ whole genome shotgun (WGS) entry which is preliminary data.</text>
</comment>
<dbReference type="PROSITE" id="PS51296">
    <property type="entry name" value="RIESKE"/>
    <property type="match status" value="1"/>
</dbReference>
<dbReference type="SUPFAM" id="SSF50022">
    <property type="entry name" value="ISP domain"/>
    <property type="match status" value="1"/>
</dbReference>
<dbReference type="PANTHER" id="PTHR21496">
    <property type="entry name" value="FERREDOXIN-RELATED"/>
    <property type="match status" value="1"/>
</dbReference>
<accession>A0A8X8GWX9</accession>
<dbReference type="AlphaFoldDB" id="A0A8X8GWX9"/>
<organism evidence="8 9">
    <name type="scientific">Fertoeibacter niger</name>
    <dbReference type="NCBI Taxonomy" id="2656921"/>
    <lineage>
        <taxon>Bacteria</taxon>
        <taxon>Pseudomonadati</taxon>
        <taxon>Pseudomonadota</taxon>
        <taxon>Alphaproteobacteria</taxon>
        <taxon>Rhodobacterales</taxon>
        <taxon>Paracoccaceae</taxon>
        <taxon>Fertoeibacter</taxon>
    </lineage>
</organism>
<dbReference type="RefSeq" id="WP_152827865.1">
    <property type="nucleotide sequence ID" value="NZ_WHUT02000010.1"/>
</dbReference>
<proteinExistence type="inferred from homology"/>
<dbReference type="PANTHER" id="PTHR21496:SF0">
    <property type="entry name" value="RIESKE DOMAIN-CONTAINING PROTEIN"/>
    <property type="match status" value="1"/>
</dbReference>
<dbReference type="EMBL" id="WHUT02000010">
    <property type="protein sequence ID" value="NUB45864.1"/>
    <property type="molecule type" value="Genomic_DNA"/>
</dbReference>
<dbReference type="GO" id="GO:0046872">
    <property type="term" value="F:metal ion binding"/>
    <property type="evidence" value="ECO:0007669"/>
    <property type="project" value="UniProtKB-KW"/>
</dbReference>
<dbReference type="Pfam" id="PF00355">
    <property type="entry name" value="Rieske"/>
    <property type="match status" value="1"/>
</dbReference>
<sequence>MSVSEIHDLIGCDDMEPGDILRVEAGGRVFAVYRVQDEFYVSDDQCTHGPGFLSDGCLEGYEIECDFHQGSFDIRTGEVIEPPCSIPLRVYPVTLRDGRVTVEIQAQQ</sequence>
<gene>
    <name evidence="8" type="ORF">GEU84_015820</name>
</gene>
<evidence type="ECO:0000313" key="8">
    <source>
        <dbReference type="EMBL" id="NUB45864.1"/>
    </source>
</evidence>